<organism evidence="3 4">
    <name type="scientific">Vibrio parahaemolyticus</name>
    <dbReference type="NCBI Taxonomy" id="670"/>
    <lineage>
        <taxon>Bacteria</taxon>
        <taxon>Pseudomonadati</taxon>
        <taxon>Pseudomonadota</taxon>
        <taxon>Gammaproteobacteria</taxon>
        <taxon>Vibrionales</taxon>
        <taxon>Vibrionaceae</taxon>
        <taxon>Vibrio</taxon>
    </lineage>
</organism>
<keyword evidence="2" id="KW-0812">Transmembrane</keyword>
<feature type="region of interest" description="Disordered" evidence="1">
    <location>
        <begin position="16"/>
        <end position="37"/>
    </location>
</feature>
<gene>
    <name evidence="3" type="ORF">O1Q84_07960</name>
</gene>
<dbReference type="Proteomes" id="UP001156560">
    <property type="component" value="Chromosome 1"/>
</dbReference>
<keyword evidence="2" id="KW-0472">Membrane</keyword>
<sequence length="144" mass="16589">MSNPISSSDFIKLLKKQQEEQKQKEEAQSQLPDSYNKDVIQRLDRIEKDTLKQDKHHDPRTRSELTMKFVVFFFSLIGASYIFVLMYNEAAVTWMIRLKETGLEESIKGIALLDFQAVISLIISGLGTSLGFIIGYYFKDKNSN</sequence>
<evidence type="ECO:0000256" key="2">
    <source>
        <dbReference type="SAM" id="Phobius"/>
    </source>
</evidence>
<dbReference type="RefSeq" id="WP_269169494.1">
    <property type="nucleotide sequence ID" value="NZ_CP114194.1"/>
</dbReference>
<evidence type="ECO:0000313" key="4">
    <source>
        <dbReference type="Proteomes" id="UP001156560"/>
    </source>
</evidence>
<evidence type="ECO:0000256" key="1">
    <source>
        <dbReference type="SAM" id="MobiDB-lite"/>
    </source>
</evidence>
<evidence type="ECO:0000313" key="3">
    <source>
        <dbReference type="EMBL" id="WAT91742.1"/>
    </source>
</evidence>
<accession>A0AA47JJ37</accession>
<feature type="transmembrane region" description="Helical" evidence="2">
    <location>
        <begin position="115"/>
        <end position="138"/>
    </location>
</feature>
<dbReference type="EMBL" id="CP114194">
    <property type="protein sequence ID" value="WAT91742.1"/>
    <property type="molecule type" value="Genomic_DNA"/>
</dbReference>
<keyword evidence="2" id="KW-1133">Transmembrane helix</keyword>
<reference evidence="3" key="1">
    <citation type="submission" date="2022-12" db="EMBL/GenBank/DDBJ databases">
        <title>Vibrio parahaemolyticus become highly virulent by producing novel Tc toxins.</title>
        <authorList>
            <person name="Yang F."/>
            <person name="You Y."/>
            <person name="Lai Q."/>
            <person name="Xu L."/>
            <person name="Li F."/>
        </authorList>
    </citation>
    <scope>NUCLEOTIDE SEQUENCE</scope>
    <source>
        <strain evidence="3">Vp-HL-202005</strain>
    </source>
</reference>
<feature type="compositionally biased region" description="Basic and acidic residues" evidence="1">
    <location>
        <begin position="16"/>
        <end position="27"/>
    </location>
</feature>
<feature type="transmembrane region" description="Helical" evidence="2">
    <location>
        <begin position="69"/>
        <end position="87"/>
    </location>
</feature>
<dbReference type="AlphaFoldDB" id="A0AA47JJ37"/>
<name>A0AA47JJ37_VIBPH</name>
<protein>
    <submittedName>
        <fullName evidence="3">Uncharacterized protein</fullName>
    </submittedName>
</protein>
<proteinExistence type="predicted"/>